<name>A0A1H5UZJ9_9RHOB</name>
<protein>
    <recommendedName>
        <fullName evidence="4">DUF2125 domain-containing protein</fullName>
    </recommendedName>
</protein>
<reference evidence="2 3" key="1">
    <citation type="submission" date="2016-10" db="EMBL/GenBank/DDBJ databases">
        <authorList>
            <person name="de Groot N.N."/>
        </authorList>
    </citation>
    <scope>NUCLEOTIDE SEQUENCE [LARGE SCALE GENOMIC DNA]</scope>
    <source>
        <strain evidence="2 3">DSM 23413</strain>
    </source>
</reference>
<feature type="signal peptide" evidence="1">
    <location>
        <begin position="1"/>
        <end position="25"/>
    </location>
</feature>
<sequence length="508" mass="53648">MSRDFLVRGCAAVSLYAFTSQFAFADVTARDVWLEWKGYLESVGYSISGTETMSGGALTISDLGISMRIPEDAGAMSIDLGQLTFAENGDGTVSVTMPESIPMRIDTVDGGDNVSMRFDLTQSDAALLVSGAPGDMTYDYGAGEVGVLLGEIAVNGQKLPPEVGRMTVTLGDVSSKTHLETGDMRVTSQQMTARKVVYDMGFRDPESSENATLSGALDQVEFTGTGSVPAQMNPDDFPSMLAAGFAVQGNYRYAAGQSAMKVDADGETFEYSGHSKGGEITVAMDARHLAYGVRQTAPVMNVTASELPFPVTLQAAELGFSVDMPVAKSDEPQPFGLGLTVADFVMPEQLWSSFDPAGILPRDPATVAIDLTGKARILHDLMDPATAAMLEQTGMPPGELHALTINDLRLSAAGAAVTGKGDFTFDNSDLQSFGGVPRPEGTVKLQIIGANGLIDRLIQMGLVSEDEAMGFRMMLGMLAVPGDGPDTLNSTIEVNEQGQVLANGQRIK</sequence>
<evidence type="ECO:0000313" key="2">
    <source>
        <dbReference type="EMBL" id="SEF79891.1"/>
    </source>
</evidence>
<evidence type="ECO:0000313" key="3">
    <source>
        <dbReference type="Proteomes" id="UP000236742"/>
    </source>
</evidence>
<gene>
    <name evidence="2" type="ORF">SAMN05421751_10524</name>
</gene>
<dbReference type="Pfam" id="PF09898">
    <property type="entry name" value="DUF2125"/>
    <property type="match status" value="1"/>
</dbReference>
<organism evidence="2 3">
    <name type="scientific">Jhaorihella thermophila</name>
    <dbReference type="NCBI Taxonomy" id="488547"/>
    <lineage>
        <taxon>Bacteria</taxon>
        <taxon>Pseudomonadati</taxon>
        <taxon>Pseudomonadota</taxon>
        <taxon>Alphaproteobacteria</taxon>
        <taxon>Rhodobacterales</taxon>
        <taxon>Paracoccaceae</taxon>
        <taxon>Jhaorihella</taxon>
    </lineage>
</organism>
<keyword evidence="3" id="KW-1185">Reference proteome</keyword>
<dbReference type="InterPro" id="IPR018666">
    <property type="entry name" value="DUF2125"/>
</dbReference>
<dbReference type="AlphaFoldDB" id="A0A1H5UZJ9"/>
<dbReference type="OrthoDB" id="7791409at2"/>
<evidence type="ECO:0000256" key="1">
    <source>
        <dbReference type="SAM" id="SignalP"/>
    </source>
</evidence>
<dbReference type="EMBL" id="FNVD01000005">
    <property type="protein sequence ID" value="SEF79891.1"/>
    <property type="molecule type" value="Genomic_DNA"/>
</dbReference>
<accession>A0A1H5UZJ9</accession>
<dbReference type="RefSeq" id="WP_104007487.1">
    <property type="nucleotide sequence ID" value="NZ_FNVD01000005.1"/>
</dbReference>
<keyword evidence="1" id="KW-0732">Signal</keyword>
<feature type="chain" id="PRO_5009286663" description="DUF2125 domain-containing protein" evidence="1">
    <location>
        <begin position="26"/>
        <end position="508"/>
    </location>
</feature>
<evidence type="ECO:0008006" key="4">
    <source>
        <dbReference type="Google" id="ProtNLM"/>
    </source>
</evidence>
<dbReference type="Proteomes" id="UP000236742">
    <property type="component" value="Unassembled WGS sequence"/>
</dbReference>
<proteinExistence type="predicted"/>